<comment type="caution">
    <text evidence="2">The sequence shown here is derived from an EMBL/GenBank/DDBJ whole genome shotgun (WGS) entry which is preliminary data.</text>
</comment>
<evidence type="ECO:0000313" key="3">
    <source>
        <dbReference type="Proteomes" id="UP000288805"/>
    </source>
</evidence>
<feature type="domain" description="Reverse transcriptase Ty1/copia-type" evidence="1">
    <location>
        <begin position="50"/>
        <end position="123"/>
    </location>
</feature>
<dbReference type="InterPro" id="IPR013103">
    <property type="entry name" value="RVT_2"/>
</dbReference>
<gene>
    <name evidence="2" type="primary">RE1_3325</name>
    <name evidence="2" type="ORF">CK203_009272</name>
</gene>
<name>A0A438K2H7_VITVI</name>
<reference evidence="2 3" key="1">
    <citation type="journal article" date="2018" name="PLoS Genet.">
        <title>Population sequencing reveals clonal diversity and ancestral inbreeding in the grapevine cultivar Chardonnay.</title>
        <authorList>
            <person name="Roach M.J."/>
            <person name="Johnson D.L."/>
            <person name="Bohlmann J."/>
            <person name="van Vuuren H.J."/>
            <person name="Jones S.J."/>
            <person name="Pretorius I.S."/>
            <person name="Schmidt S.A."/>
            <person name="Borneman A.R."/>
        </authorList>
    </citation>
    <scope>NUCLEOTIDE SEQUENCE [LARGE SCALE GENOMIC DNA]</scope>
    <source>
        <strain evidence="3">cv. Chardonnay</strain>
        <tissue evidence="2">Leaf</tissue>
    </source>
</reference>
<dbReference type="EMBL" id="QGNW01000018">
    <property type="protein sequence ID" value="RVX15407.1"/>
    <property type="molecule type" value="Genomic_DNA"/>
</dbReference>
<dbReference type="Proteomes" id="UP000288805">
    <property type="component" value="Unassembled WGS sequence"/>
</dbReference>
<evidence type="ECO:0000259" key="1">
    <source>
        <dbReference type="Pfam" id="PF07727"/>
    </source>
</evidence>
<sequence>MVMRSKNGIFKPKVYTVNLNVEEPNAFQEAISHPKWKEAMGEEFRALMKNKTWSLVSLPSNKTFVRCRWVFKLKRNPDGSISRYKARLVAKGYSQVPGFDFSETFNPVVKPTTIRVVLAVAISQS</sequence>
<accession>A0A438K2H7</accession>
<proteinExistence type="predicted"/>
<protein>
    <submittedName>
        <fullName evidence="2">Retrovirus-related Pol polyprotein from transposon RE1</fullName>
    </submittedName>
</protein>
<dbReference type="AlphaFoldDB" id="A0A438K2H7"/>
<organism evidence="2 3">
    <name type="scientific">Vitis vinifera</name>
    <name type="common">Grape</name>
    <dbReference type="NCBI Taxonomy" id="29760"/>
    <lineage>
        <taxon>Eukaryota</taxon>
        <taxon>Viridiplantae</taxon>
        <taxon>Streptophyta</taxon>
        <taxon>Embryophyta</taxon>
        <taxon>Tracheophyta</taxon>
        <taxon>Spermatophyta</taxon>
        <taxon>Magnoliopsida</taxon>
        <taxon>eudicotyledons</taxon>
        <taxon>Gunneridae</taxon>
        <taxon>Pentapetalae</taxon>
        <taxon>rosids</taxon>
        <taxon>Vitales</taxon>
        <taxon>Vitaceae</taxon>
        <taxon>Viteae</taxon>
        <taxon>Vitis</taxon>
    </lineage>
</organism>
<evidence type="ECO:0000313" key="2">
    <source>
        <dbReference type="EMBL" id="RVX15407.1"/>
    </source>
</evidence>
<dbReference type="Pfam" id="PF07727">
    <property type="entry name" value="RVT_2"/>
    <property type="match status" value="1"/>
</dbReference>